<dbReference type="SMART" id="SM00382">
    <property type="entry name" value="AAA"/>
    <property type="match status" value="2"/>
</dbReference>
<organism evidence="5 6">
    <name type="scientific">Stachybotrys elegans</name>
    <dbReference type="NCBI Taxonomy" id="80388"/>
    <lineage>
        <taxon>Eukaryota</taxon>
        <taxon>Fungi</taxon>
        <taxon>Dikarya</taxon>
        <taxon>Ascomycota</taxon>
        <taxon>Pezizomycotina</taxon>
        <taxon>Sordariomycetes</taxon>
        <taxon>Hypocreomycetidae</taxon>
        <taxon>Hypocreales</taxon>
        <taxon>Stachybotryaceae</taxon>
        <taxon>Stachybotrys</taxon>
    </lineage>
</organism>
<dbReference type="Proteomes" id="UP000813444">
    <property type="component" value="Unassembled WGS sequence"/>
</dbReference>
<feature type="domain" description="AAA+ ATPase" evidence="4">
    <location>
        <begin position="238"/>
        <end position="370"/>
    </location>
</feature>
<gene>
    <name evidence="5" type="ORF">B0I35DRAFT_448179</name>
</gene>
<keyword evidence="1" id="KW-0547">Nucleotide-binding</keyword>
<dbReference type="GO" id="GO:0016887">
    <property type="term" value="F:ATP hydrolysis activity"/>
    <property type="evidence" value="ECO:0007669"/>
    <property type="project" value="InterPro"/>
</dbReference>
<dbReference type="PROSITE" id="PS00674">
    <property type="entry name" value="AAA"/>
    <property type="match status" value="1"/>
</dbReference>
<evidence type="ECO:0000256" key="2">
    <source>
        <dbReference type="ARBA" id="ARBA00022840"/>
    </source>
</evidence>
<evidence type="ECO:0000259" key="4">
    <source>
        <dbReference type="SMART" id="SM00382"/>
    </source>
</evidence>
<dbReference type="Pfam" id="PF00004">
    <property type="entry name" value="AAA"/>
    <property type="match status" value="2"/>
</dbReference>
<dbReference type="InterPro" id="IPR003593">
    <property type="entry name" value="AAA+_ATPase"/>
</dbReference>
<dbReference type="GO" id="GO:0005737">
    <property type="term" value="C:cytoplasm"/>
    <property type="evidence" value="ECO:0007669"/>
    <property type="project" value="TreeGrafter"/>
</dbReference>
<dbReference type="InterPro" id="IPR027417">
    <property type="entry name" value="P-loop_NTPase"/>
</dbReference>
<proteinExistence type="predicted"/>
<evidence type="ECO:0000313" key="6">
    <source>
        <dbReference type="Proteomes" id="UP000813444"/>
    </source>
</evidence>
<dbReference type="Gene3D" id="3.40.50.300">
    <property type="entry name" value="P-loop containing nucleotide triphosphate hydrolases"/>
    <property type="match status" value="2"/>
</dbReference>
<feature type="domain" description="AAA+ ATPase" evidence="4">
    <location>
        <begin position="500"/>
        <end position="638"/>
    </location>
</feature>
<dbReference type="PANTHER" id="PTHR23077:SF27">
    <property type="entry name" value="ATPASE FAMILY GENE 2 PROTEIN HOMOLOG A"/>
    <property type="match status" value="1"/>
</dbReference>
<dbReference type="SUPFAM" id="SSF52540">
    <property type="entry name" value="P-loop containing nucleoside triphosphate hydrolases"/>
    <property type="match status" value="2"/>
</dbReference>
<dbReference type="InterPro" id="IPR003959">
    <property type="entry name" value="ATPase_AAA_core"/>
</dbReference>
<protein>
    <submittedName>
        <fullName evidence="5">AAA family ATPase</fullName>
    </submittedName>
</protein>
<comment type="caution">
    <text evidence="5">The sequence shown here is derived from an EMBL/GenBank/DDBJ whole genome shotgun (WGS) entry which is preliminary data.</text>
</comment>
<dbReference type="EMBL" id="JAGPNK010000001">
    <property type="protein sequence ID" value="KAH7328388.1"/>
    <property type="molecule type" value="Genomic_DNA"/>
</dbReference>
<evidence type="ECO:0000256" key="1">
    <source>
        <dbReference type="ARBA" id="ARBA00022741"/>
    </source>
</evidence>
<dbReference type="Gene3D" id="1.10.8.60">
    <property type="match status" value="2"/>
</dbReference>
<dbReference type="FunFam" id="3.40.50.300:FF:001025">
    <property type="entry name" value="ATPase family, AAA domain-containing 2B"/>
    <property type="match status" value="1"/>
</dbReference>
<dbReference type="Pfam" id="PF17862">
    <property type="entry name" value="AAA_lid_3"/>
    <property type="match status" value="1"/>
</dbReference>
<evidence type="ECO:0000313" key="5">
    <source>
        <dbReference type="EMBL" id="KAH7328388.1"/>
    </source>
</evidence>
<dbReference type="OrthoDB" id="27435at2759"/>
<dbReference type="PANTHER" id="PTHR23077">
    <property type="entry name" value="AAA-FAMILY ATPASE"/>
    <property type="match status" value="1"/>
</dbReference>
<dbReference type="GO" id="GO:0005524">
    <property type="term" value="F:ATP binding"/>
    <property type="evidence" value="ECO:0007669"/>
    <property type="project" value="UniProtKB-KW"/>
</dbReference>
<keyword evidence="2" id="KW-0067">ATP-binding</keyword>
<dbReference type="InterPro" id="IPR050168">
    <property type="entry name" value="AAA_ATPase_domain"/>
</dbReference>
<dbReference type="InterPro" id="IPR003960">
    <property type="entry name" value="ATPase_AAA_CS"/>
</dbReference>
<evidence type="ECO:0000256" key="3">
    <source>
        <dbReference type="ARBA" id="ARBA00023054"/>
    </source>
</evidence>
<dbReference type="InterPro" id="IPR041569">
    <property type="entry name" value="AAA_lid_3"/>
</dbReference>
<accession>A0A8K0T191</accession>
<dbReference type="AlphaFoldDB" id="A0A8K0T191"/>
<name>A0A8K0T191_9HYPO</name>
<keyword evidence="3" id="KW-0175">Coiled coil</keyword>
<keyword evidence="6" id="KW-1185">Reference proteome</keyword>
<reference evidence="5" key="1">
    <citation type="journal article" date="2021" name="Nat. Commun.">
        <title>Genetic determinants of endophytism in the Arabidopsis root mycobiome.</title>
        <authorList>
            <person name="Mesny F."/>
            <person name="Miyauchi S."/>
            <person name="Thiergart T."/>
            <person name="Pickel B."/>
            <person name="Atanasova L."/>
            <person name="Karlsson M."/>
            <person name="Huettel B."/>
            <person name="Barry K.W."/>
            <person name="Haridas S."/>
            <person name="Chen C."/>
            <person name="Bauer D."/>
            <person name="Andreopoulos W."/>
            <person name="Pangilinan J."/>
            <person name="LaButti K."/>
            <person name="Riley R."/>
            <person name="Lipzen A."/>
            <person name="Clum A."/>
            <person name="Drula E."/>
            <person name="Henrissat B."/>
            <person name="Kohler A."/>
            <person name="Grigoriev I.V."/>
            <person name="Martin F.M."/>
            <person name="Hacquard S."/>
        </authorList>
    </citation>
    <scope>NUCLEOTIDE SEQUENCE</scope>
    <source>
        <strain evidence="5">MPI-CAGE-CH-0235</strain>
    </source>
</reference>
<sequence>MLKKSLDAKVRPYSTPSLEKASLAGAARIYISRDSFLSLAGKIENGRYCIVEKLDDPSVPARKASLWILPEKNVNNTVAMMSRAFQAAAGFTIGDQVRITLCETSTPDAEEVVVEEVNPDPETDVTRPHFWSNMISPYLGRAELIFPGMVFEAISLGTLRKTFKVISVNDDTTGLVRFQLNTSLVRILSGDEETEPVKQAPAGDLVLTKAPGLSHPAAVINRFLQGFSNPPSEYRCRRTCGLVVHGSSGIGKTFILKRLADTNWGHVYWIKPSDKVGSIRDTFNQAMSNQPSFIFIEKLETLLHKDAQPLGQRTEAIREGFDSLAALLKPDSPMPRVVIVATCEDYATDVPVALQENHTFSRHIALPNPGPKERLEILRSFEFFTGDDEEEQVLQLLAQKTHAYNPRDLRKLAGYAVEEFGFRLRAWEEGQVSEKPRLSVDDANKALTAVGPSAMRDINLKPPIIHWQDIGGQDDVKGALKRMIMLTKHQKMSTEFLKQPPKGLLLFGPPGCSKTLSAQAMATESGFNFFAVKGAELLNMYVGESERAIRQLFTRARAASPSIIFFDEIDSIGGQRGEGGSRSSGSVNMLTTLLTEMDGFESLRGVLILAATNRPQSIDSALLRQGRFDQILYVGLPDHATREAIFNVNLRHLRTQDINVTELATRTAGHSGAEITGICQKAGMAVLWPYLEALETNGEGEAPLPSITMDNFLAAIKGSRRGVTAEMLEEYRAWEEKFEASKKY</sequence>